<keyword evidence="3" id="KW-0328">Glycosyltransferase</keyword>
<feature type="domain" description="Glycosyltransferase 2-like" evidence="2">
    <location>
        <begin position="59"/>
        <end position="174"/>
    </location>
</feature>
<dbReference type="PANTHER" id="PTHR22916:SF3">
    <property type="entry name" value="UDP-GLCNAC:BETAGAL BETA-1,3-N-ACETYLGLUCOSAMINYLTRANSFERASE-LIKE PROTEIN 1"/>
    <property type="match status" value="1"/>
</dbReference>
<dbReference type="EC" id="2.4.-.-" evidence="3"/>
<dbReference type="SUPFAM" id="SSF53448">
    <property type="entry name" value="Nucleotide-diphospho-sugar transferases"/>
    <property type="match status" value="1"/>
</dbReference>
<protein>
    <submittedName>
        <fullName evidence="3">Glycosyltransferase</fullName>
        <ecNumber evidence="3">2.4.-.-</ecNumber>
    </submittedName>
</protein>
<dbReference type="Pfam" id="PF00535">
    <property type="entry name" value="Glycos_transf_2"/>
    <property type="match status" value="1"/>
</dbReference>
<comment type="caution">
    <text evidence="3">The sequence shown here is derived from an EMBL/GenBank/DDBJ whole genome shotgun (WGS) entry which is preliminary data.</text>
</comment>
<reference evidence="3" key="1">
    <citation type="journal article" date="2021" name="PeerJ">
        <title>Extensive microbial diversity within the chicken gut microbiome revealed by metagenomics and culture.</title>
        <authorList>
            <person name="Gilroy R."/>
            <person name="Ravi A."/>
            <person name="Getino M."/>
            <person name="Pursley I."/>
            <person name="Horton D.L."/>
            <person name="Alikhan N.F."/>
            <person name="Baker D."/>
            <person name="Gharbi K."/>
            <person name="Hall N."/>
            <person name="Watson M."/>
            <person name="Adriaenssens E.M."/>
            <person name="Foster-Nyarko E."/>
            <person name="Jarju S."/>
            <person name="Secka A."/>
            <person name="Antonio M."/>
            <person name="Oren A."/>
            <person name="Chaudhuri R.R."/>
            <person name="La Ragione R."/>
            <person name="Hildebrand F."/>
            <person name="Pallen M.J."/>
        </authorList>
    </citation>
    <scope>NUCLEOTIDE SEQUENCE</scope>
    <source>
        <strain evidence="3">ChiHjej13B12-9602</strain>
    </source>
</reference>
<sequence>MESPNEISAPAGTVAPEEPNGTAAVSVPPVADALPADAPAAGGSKAPMAAAPEAAPRVSLLMPVMNVERYLPESLASARAQTLADIEIICIDDGSTDGSLAIMRAAAEEDERIRVIEKANSGYGDSMNRALDLARGTYIGILEPDDIMYPESLERLVAAAEAAQAEVAKGNFELYWTSPSERVEFFEVADNARCAAPSRPLDDPFIFYQKPSIWSAVYRRDFLERHGIRFLPTPGASFQDCSFSFKVFASAARVVYVHDSMLRYRQDNEGSSVNARNKVFCTCDEYAEIERWIAGEFASERGEAAARDLMRVEQVAKYDSYMWSYVRLAPEFRVMFLERMAGEFTAALDAGWFELDDLKPWKRANLAAIMRDPTGWVRDNASYAAAGPFGRMMHYLKLGGPGLLVSYALNRVRHE</sequence>
<dbReference type="Gene3D" id="3.90.550.10">
    <property type="entry name" value="Spore Coat Polysaccharide Biosynthesis Protein SpsA, Chain A"/>
    <property type="match status" value="1"/>
</dbReference>
<keyword evidence="3" id="KW-0808">Transferase</keyword>
<organism evidence="3 4">
    <name type="scientific">Enorma phocaeensis</name>
    <dbReference type="NCBI Taxonomy" id="1871019"/>
    <lineage>
        <taxon>Bacteria</taxon>
        <taxon>Bacillati</taxon>
        <taxon>Actinomycetota</taxon>
        <taxon>Coriobacteriia</taxon>
        <taxon>Coriobacteriales</taxon>
        <taxon>Coriobacteriaceae</taxon>
        <taxon>Enorma</taxon>
    </lineage>
</organism>
<dbReference type="Proteomes" id="UP000753256">
    <property type="component" value="Unassembled WGS sequence"/>
</dbReference>
<dbReference type="EMBL" id="DYUZ01000029">
    <property type="protein sequence ID" value="HJG37687.1"/>
    <property type="molecule type" value="Genomic_DNA"/>
</dbReference>
<proteinExistence type="predicted"/>
<dbReference type="CDD" id="cd00761">
    <property type="entry name" value="Glyco_tranf_GTA_type"/>
    <property type="match status" value="1"/>
</dbReference>
<dbReference type="RefSeq" id="WP_273190597.1">
    <property type="nucleotide sequence ID" value="NZ_DYUZ01000029.1"/>
</dbReference>
<dbReference type="PANTHER" id="PTHR22916">
    <property type="entry name" value="GLYCOSYLTRANSFERASE"/>
    <property type="match status" value="1"/>
</dbReference>
<dbReference type="AlphaFoldDB" id="A0A921IX61"/>
<evidence type="ECO:0000313" key="3">
    <source>
        <dbReference type="EMBL" id="HJG37687.1"/>
    </source>
</evidence>
<accession>A0A921IX61</accession>
<name>A0A921IX61_9ACTN</name>
<gene>
    <name evidence="3" type="ORF">K8V70_07505</name>
</gene>
<evidence type="ECO:0000313" key="4">
    <source>
        <dbReference type="Proteomes" id="UP000753256"/>
    </source>
</evidence>
<feature type="region of interest" description="Disordered" evidence="1">
    <location>
        <begin position="1"/>
        <end position="30"/>
    </location>
</feature>
<dbReference type="InterPro" id="IPR001173">
    <property type="entry name" value="Glyco_trans_2-like"/>
</dbReference>
<dbReference type="GO" id="GO:0016758">
    <property type="term" value="F:hexosyltransferase activity"/>
    <property type="evidence" value="ECO:0007669"/>
    <property type="project" value="UniProtKB-ARBA"/>
</dbReference>
<evidence type="ECO:0000259" key="2">
    <source>
        <dbReference type="Pfam" id="PF00535"/>
    </source>
</evidence>
<reference evidence="3" key="2">
    <citation type="submission" date="2021-09" db="EMBL/GenBank/DDBJ databases">
        <authorList>
            <person name="Gilroy R."/>
        </authorList>
    </citation>
    <scope>NUCLEOTIDE SEQUENCE</scope>
    <source>
        <strain evidence="3">ChiHjej13B12-9602</strain>
    </source>
</reference>
<evidence type="ECO:0000256" key="1">
    <source>
        <dbReference type="SAM" id="MobiDB-lite"/>
    </source>
</evidence>
<dbReference type="InterPro" id="IPR029044">
    <property type="entry name" value="Nucleotide-diphossugar_trans"/>
</dbReference>